<dbReference type="Proteomes" id="UP000800041">
    <property type="component" value="Unassembled WGS sequence"/>
</dbReference>
<evidence type="ECO:0000313" key="3">
    <source>
        <dbReference type="Proteomes" id="UP000800041"/>
    </source>
</evidence>
<feature type="compositionally biased region" description="Basic and acidic residues" evidence="1">
    <location>
        <begin position="15"/>
        <end position="33"/>
    </location>
</feature>
<proteinExistence type="predicted"/>
<name>A0A6G1GXJ4_9PEZI</name>
<feature type="region of interest" description="Disordered" evidence="1">
    <location>
        <begin position="15"/>
        <end position="34"/>
    </location>
</feature>
<organism evidence="2 3">
    <name type="scientific">Aulographum hederae CBS 113979</name>
    <dbReference type="NCBI Taxonomy" id="1176131"/>
    <lineage>
        <taxon>Eukaryota</taxon>
        <taxon>Fungi</taxon>
        <taxon>Dikarya</taxon>
        <taxon>Ascomycota</taxon>
        <taxon>Pezizomycotina</taxon>
        <taxon>Dothideomycetes</taxon>
        <taxon>Pleosporomycetidae</taxon>
        <taxon>Aulographales</taxon>
        <taxon>Aulographaceae</taxon>
    </lineage>
</organism>
<keyword evidence="3" id="KW-1185">Reference proteome</keyword>
<protein>
    <submittedName>
        <fullName evidence="2">Uncharacterized protein</fullName>
    </submittedName>
</protein>
<accession>A0A6G1GXJ4</accession>
<evidence type="ECO:0000256" key="1">
    <source>
        <dbReference type="SAM" id="MobiDB-lite"/>
    </source>
</evidence>
<sequence>MRKRRIMRTMYVKRRDEEDGEEGRDLETERSENELFEEEGWCATVNGRGRHRLLIPMEKTSRHSAISRRRSGGETMRSVIGNSTFLWAFKCGFGTFLYYAESTDECWQPDKEKS</sequence>
<dbReference type="AlphaFoldDB" id="A0A6G1GXJ4"/>
<reference evidence="2" key="1">
    <citation type="journal article" date="2020" name="Stud. Mycol.">
        <title>101 Dothideomycetes genomes: a test case for predicting lifestyles and emergence of pathogens.</title>
        <authorList>
            <person name="Haridas S."/>
            <person name="Albert R."/>
            <person name="Binder M."/>
            <person name="Bloem J."/>
            <person name="Labutti K."/>
            <person name="Salamov A."/>
            <person name="Andreopoulos B."/>
            <person name="Baker S."/>
            <person name="Barry K."/>
            <person name="Bills G."/>
            <person name="Bluhm B."/>
            <person name="Cannon C."/>
            <person name="Castanera R."/>
            <person name="Culley D."/>
            <person name="Daum C."/>
            <person name="Ezra D."/>
            <person name="Gonzalez J."/>
            <person name="Henrissat B."/>
            <person name="Kuo A."/>
            <person name="Liang C."/>
            <person name="Lipzen A."/>
            <person name="Lutzoni F."/>
            <person name="Magnuson J."/>
            <person name="Mondo S."/>
            <person name="Nolan M."/>
            <person name="Ohm R."/>
            <person name="Pangilinan J."/>
            <person name="Park H.-J."/>
            <person name="Ramirez L."/>
            <person name="Alfaro M."/>
            <person name="Sun H."/>
            <person name="Tritt A."/>
            <person name="Yoshinaga Y."/>
            <person name="Zwiers L.-H."/>
            <person name="Turgeon B."/>
            <person name="Goodwin S."/>
            <person name="Spatafora J."/>
            <person name="Crous P."/>
            <person name="Grigoriev I."/>
        </authorList>
    </citation>
    <scope>NUCLEOTIDE SEQUENCE</scope>
    <source>
        <strain evidence="2">CBS 113979</strain>
    </source>
</reference>
<evidence type="ECO:0000313" key="2">
    <source>
        <dbReference type="EMBL" id="KAF1985681.1"/>
    </source>
</evidence>
<gene>
    <name evidence="2" type="ORF">K402DRAFT_106006</name>
</gene>
<dbReference type="EMBL" id="ML977161">
    <property type="protein sequence ID" value="KAF1985681.1"/>
    <property type="molecule type" value="Genomic_DNA"/>
</dbReference>